<organism evidence="2 3">
    <name type="scientific">Trichomonas vaginalis (strain ATCC PRA-98 / G3)</name>
    <dbReference type="NCBI Taxonomy" id="412133"/>
    <lineage>
        <taxon>Eukaryota</taxon>
        <taxon>Metamonada</taxon>
        <taxon>Parabasalia</taxon>
        <taxon>Trichomonadida</taxon>
        <taxon>Trichomonadidae</taxon>
        <taxon>Trichomonas</taxon>
    </lineage>
</organism>
<reference evidence="2" key="2">
    <citation type="journal article" date="2007" name="Science">
        <title>Draft genome sequence of the sexually transmitted pathogen Trichomonas vaginalis.</title>
        <authorList>
            <person name="Carlton J.M."/>
            <person name="Hirt R.P."/>
            <person name="Silva J.C."/>
            <person name="Delcher A.L."/>
            <person name="Schatz M."/>
            <person name="Zhao Q."/>
            <person name="Wortman J.R."/>
            <person name="Bidwell S.L."/>
            <person name="Alsmark U.C.M."/>
            <person name="Besteiro S."/>
            <person name="Sicheritz-Ponten T."/>
            <person name="Noel C.J."/>
            <person name="Dacks J.B."/>
            <person name="Foster P.G."/>
            <person name="Simillion C."/>
            <person name="Van de Peer Y."/>
            <person name="Miranda-Saavedra D."/>
            <person name="Barton G.J."/>
            <person name="Westrop G.D."/>
            <person name="Mueller S."/>
            <person name="Dessi D."/>
            <person name="Fiori P.L."/>
            <person name="Ren Q."/>
            <person name="Paulsen I."/>
            <person name="Zhang H."/>
            <person name="Bastida-Corcuera F.D."/>
            <person name="Simoes-Barbosa A."/>
            <person name="Brown M.T."/>
            <person name="Hayes R.D."/>
            <person name="Mukherjee M."/>
            <person name="Okumura C.Y."/>
            <person name="Schneider R."/>
            <person name="Smith A.J."/>
            <person name="Vanacova S."/>
            <person name="Villalvazo M."/>
            <person name="Haas B.J."/>
            <person name="Pertea M."/>
            <person name="Feldblyum T.V."/>
            <person name="Utterback T.R."/>
            <person name="Shu C.L."/>
            <person name="Osoegawa K."/>
            <person name="de Jong P.J."/>
            <person name="Hrdy I."/>
            <person name="Horvathova L."/>
            <person name="Zubacova Z."/>
            <person name="Dolezal P."/>
            <person name="Malik S.B."/>
            <person name="Logsdon J.M. Jr."/>
            <person name="Henze K."/>
            <person name="Gupta A."/>
            <person name="Wang C.C."/>
            <person name="Dunne R.L."/>
            <person name="Upcroft J.A."/>
            <person name="Upcroft P."/>
            <person name="White O."/>
            <person name="Salzberg S.L."/>
            <person name="Tang P."/>
            <person name="Chiu C.-H."/>
            <person name="Lee Y.-S."/>
            <person name="Embley T.M."/>
            <person name="Coombs G.H."/>
            <person name="Mottram J.C."/>
            <person name="Tachezy J."/>
            <person name="Fraser-Liggett C.M."/>
            <person name="Johnson P.J."/>
        </authorList>
    </citation>
    <scope>NUCLEOTIDE SEQUENCE [LARGE SCALE GENOMIC DNA]</scope>
    <source>
        <strain evidence="2">G3</strain>
    </source>
</reference>
<gene>
    <name evidence="2" type="ORF">TVAG_065170</name>
</gene>
<proteinExistence type="predicted"/>
<reference evidence="2" key="1">
    <citation type="submission" date="2006-10" db="EMBL/GenBank/DDBJ databases">
        <authorList>
            <person name="Amadeo P."/>
            <person name="Zhao Q."/>
            <person name="Wortman J."/>
            <person name="Fraser-Liggett C."/>
            <person name="Carlton J."/>
        </authorList>
    </citation>
    <scope>NUCLEOTIDE SEQUENCE</scope>
    <source>
        <strain evidence="2">G3</strain>
    </source>
</reference>
<keyword evidence="3" id="KW-1185">Reference proteome</keyword>
<name>A2FUV0_TRIV3</name>
<dbReference type="SMR" id="A2FUV0"/>
<sequence>MTIERERQLETFQFRIQEETNLMDDEIVRLNNHLQFIEAEIIDAQDKYNNLSVKYDQRDQFQKGKEARTIVSRNALLNEIKSDYYGQMAKLGEEQTKQIQTIHNEFEEFFSQVEPWMNTKIEKEITPIEQKISAIKEKIERVKNTVVQSQDVDIKSAYAELTASQEFDDEQLRRLEATLKEKTKERLENLSRCQEQLQDCINVLEEKENAYQLKVKELTSKLDLMETHHKDKIKKETDKQERELTQMRQKLQETLKRAADVKKASDASSNNMKTQLNAILIDNQSLLSSVPKSIAVETQAQTNTELQDETRKLEQLFQKREQDENRLAEARTRNESLKRELARLRHELRVRRHREAYN</sequence>
<dbReference type="InParanoid" id="A2FUV0"/>
<protein>
    <submittedName>
        <fullName evidence="2">Uncharacterized protein</fullName>
    </submittedName>
</protein>
<dbReference type="EMBL" id="DS114044">
    <property type="protein sequence ID" value="EAX91301.1"/>
    <property type="molecule type" value="Genomic_DNA"/>
</dbReference>
<dbReference type="Proteomes" id="UP000001542">
    <property type="component" value="Unassembled WGS sequence"/>
</dbReference>
<dbReference type="KEGG" id="tva:4748995"/>
<feature type="coiled-coil region" evidence="1">
    <location>
        <begin position="296"/>
        <end position="354"/>
    </location>
</feature>
<dbReference type="RefSeq" id="XP_001304231.1">
    <property type="nucleotide sequence ID" value="XM_001304230.1"/>
</dbReference>
<keyword evidence="1" id="KW-0175">Coiled coil</keyword>
<feature type="coiled-coil region" evidence="1">
    <location>
        <begin position="27"/>
        <end position="54"/>
    </location>
</feature>
<evidence type="ECO:0000256" key="1">
    <source>
        <dbReference type="SAM" id="Coils"/>
    </source>
</evidence>
<dbReference type="AlphaFoldDB" id="A2FUV0"/>
<dbReference type="VEuPathDB" id="TrichDB:TVAG_065170"/>
<dbReference type="VEuPathDB" id="TrichDB:TVAGG3_1033150"/>
<dbReference type="FunCoup" id="A2FUV0">
    <property type="interactions" value="86"/>
</dbReference>
<evidence type="ECO:0000313" key="2">
    <source>
        <dbReference type="EMBL" id="EAX91301.1"/>
    </source>
</evidence>
<evidence type="ECO:0000313" key="3">
    <source>
        <dbReference type="Proteomes" id="UP000001542"/>
    </source>
</evidence>
<feature type="coiled-coil region" evidence="1">
    <location>
        <begin position="165"/>
        <end position="264"/>
    </location>
</feature>
<accession>A2FUV0</accession>